<accession>A0A1V2DPX0</accession>
<sequence length="102" mass="11602">MKDPSVISFRAECEKDWLDLQNELDAASINYTVAAQDADMGEPEIELVLGDGFGIEDVFIAMTKVLDGHVMCDTVRPIPLSENSLIRRYNYKEMPDNWMDDE</sequence>
<reference evidence="1 2" key="1">
    <citation type="submission" date="2016-12" db="EMBL/GenBank/DDBJ databases">
        <title>Marinobacter lutaoensis whole genome sequencing.</title>
        <authorList>
            <person name="Verma A."/>
            <person name="Krishnamurthi S."/>
        </authorList>
    </citation>
    <scope>NUCLEOTIDE SEQUENCE [LARGE SCALE GENOMIC DNA]</scope>
    <source>
        <strain evidence="1 2">T5054</strain>
    </source>
</reference>
<dbReference type="OrthoDB" id="9182554at2"/>
<dbReference type="AlphaFoldDB" id="A0A1V2DPX0"/>
<dbReference type="EMBL" id="MSCW01000009">
    <property type="protein sequence ID" value="ONF42579.1"/>
    <property type="molecule type" value="Genomic_DNA"/>
</dbReference>
<organism evidence="1 2">
    <name type="scientific">Marinobacter lutaoensis</name>
    <dbReference type="NCBI Taxonomy" id="135739"/>
    <lineage>
        <taxon>Bacteria</taxon>
        <taxon>Pseudomonadati</taxon>
        <taxon>Pseudomonadota</taxon>
        <taxon>Gammaproteobacteria</taxon>
        <taxon>Pseudomonadales</taxon>
        <taxon>Marinobacteraceae</taxon>
        <taxon>Marinobacter</taxon>
    </lineage>
</organism>
<dbReference type="Proteomes" id="UP000189339">
    <property type="component" value="Unassembled WGS sequence"/>
</dbReference>
<proteinExistence type="predicted"/>
<keyword evidence="2" id="KW-1185">Reference proteome</keyword>
<name>A0A1V2DPX0_9GAMM</name>
<evidence type="ECO:0000313" key="2">
    <source>
        <dbReference type="Proteomes" id="UP000189339"/>
    </source>
</evidence>
<dbReference type="RefSeq" id="WP_076725522.1">
    <property type="nucleotide sequence ID" value="NZ_MSCW01000009.1"/>
</dbReference>
<comment type="caution">
    <text evidence="1">The sequence shown here is derived from an EMBL/GenBank/DDBJ whole genome shotgun (WGS) entry which is preliminary data.</text>
</comment>
<dbReference type="STRING" id="135739.BTO32_15340"/>
<evidence type="ECO:0000313" key="1">
    <source>
        <dbReference type="EMBL" id="ONF42579.1"/>
    </source>
</evidence>
<gene>
    <name evidence="1" type="ORF">BTO32_15340</name>
</gene>
<protein>
    <submittedName>
        <fullName evidence="1">Uncharacterized protein</fullName>
    </submittedName>
</protein>